<dbReference type="STRING" id="1122213.GCA_000423365_02951"/>
<evidence type="ECO:0000313" key="3">
    <source>
        <dbReference type="Proteomes" id="UP000258927"/>
    </source>
</evidence>
<dbReference type="Proteomes" id="UP000258927">
    <property type="component" value="Chromosome"/>
</dbReference>
<dbReference type="RefSeq" id="WP_117394675.1">
    <property type="nucleotide sequence ID" value="NZ_CP021330.1"/>
</dbReference>
<dbReference type="KEGG" id="mmyr:MXMO3_00237"/>
<protein>
    <submittedName>
        <fullName evidence="2">Uncharacterized protein</fullName>
    </submittedName>
</protein>
<dbReference type="AlphaFoldDB" id="A0A2R4MA12"/>
<dbReference type="EMBL" id="CP021330">
    <property type="protein sequence ID" value="AVX02785.1"/>
    <property type="molecule type" value="Genomic_DNA"/>
</dbReference>
<sequence>MNGTASKNRRLLGRWRKFTTETEQAMAHKKPVASYESQPLPPRMQRDIGLMGGMFSSALGRRS</sequence>
<accession>A0A2R4MA12</accession>
<name>A0A2R4MA12_9HYPH</name>
<proteinExistence type="predicted"/>
<feature type="region of interest" description="Disordered" evidence="1">
    <location>
        <begin position="22"/>
        <end position="48"/>
    </location>
</feature>
<gene>
    <name evidence="2" type="ORF">MXMO3_00237</name>
</gene>
<organism evidence="2 3">
    <name type="scientific">Maritalea myrionectae</name>
    <dbReference type="NCBI Taxonomy" id="454601"/>
    <lineage>
        <taxon>Bacteria</taxon>
        <taxon>Pseudomonadati</taxon>
        <taxon>Pseudomonadota</taxon>
        <taxon>Alphaproteobacteria</taxon>
        <taxon>Hyphomicrobiales</taxon>
        <taxon>Devosiaceae</taxon>
        <taxon>Maritalea</taxon>
    </lineage>
</organism>
<reference evidence="2 3" key="1">
    <citation type="submission" date="2017-05" db="EMBL/GenBank/DDBJ databases">
        <title>Genome Analysis of Maritalea myrionectae HL2708#5.</title>
        <authorList>
            <consortium name="Cotde Inc.-PKNU"/>
            <person name="Jang D."/>
            <person name="Oh H.-M."/>
        </authorList>
    </citation>
    <scope>NUCLEOTIDE SEQUENCE [LARGE SCALE GENOMIC DNA]</scope>
    <source>
        <strain evidence="2 3">HL2708#5</strain>
    </source>
</reference>
<keyword evidence="3" id="KW-1185">Reference proteome</keyword>
<evidence type="ECO:0000256" key="1">
    <source>
        <dbReference type="SAM" id="MobiDB-lite"/>
    </source>
</evidence>
<evidence type="ECO:0000313" key="2">
    <source>
        <dbReference type="EMBL" id="AVX02785.1"/>
    </source>
</evidence>